<dbReference type="STRING" id="1300345.LF41_839"/>
<keyword evidence="3" id="KW-1185">Reference proteome</keyword>
<sequence>MRVRQATSAWCVAALVAAMSAAPAHAAVIATAARKDGATIRLTDEMPAACNQGSFHGGARIHRGNKVQQACWAFDWKARVFRVVPLAPKPISQGVLQGVARLLDGDQAAAWREVQSRDTLDDAHALRMKANEFKWVDKKAPG</sequence>
<keyword evidence="1" id="KW-0732">Signal</keyword>
<name>A0A0A2WKG0_9GAMM</name>
<dbReference type="Proteomes" id="UP000030518">
    <property type="component" value="Unassembled WGS sequence"/>
</dbReference>
<protein>
    <submittedName>
        <fullName evidence="2">Uncharacterized protein</fullName>
    </submittedName>
</protein>
<proteinExistence type="predicted"/>
<reference evidence="2 3" key="1">
    <citation type="submission" date="2014-09" db="EMBL/GenBank/DDBJ databases">
        <title>Genome sequences of Lysobacter dokdonensis DS-58.</title>
        <authorList>
            <person name="Kim J.F."/>
            <person name="Kwak M.-J."/>
        </authorList>
    </citation>
    <scope>NUCLEOTIDE SEQUENCE [LARGE SCALE GENOMIC DNA]</scope>
    <source>
        <strain evidence="2 3">DS-58</strain>
    </source>
</reference>
<comment type="caution">
    <text evidence="2">The sequence shown here is derived from an EMBL/GenBank/DDBJ whole genome shotgun (WGS) entry which is preliminary data.</text>
</comment>
<organism evidence="2 3">
    <name type="scientific">Lysobacter dokdonensis DS-58</name>
    <dbReference type="NCBI Taxonomy" id="1300345"/>
    <lineage>
        <taxon>Bacteria</taxon>
        <taxon>Pseudomonadati</taxon>
        <taxon>Pseudomonadota</taxon>
        <taxon>Gammaproteobacteria</taxon>
        <taxon>Lysobacterales</taxon>
        <taxon>Lysobacteraceae</taxon>
        <taxon>Noviluteimonas</taxon>
    </lineage>
</organism>
<evidence type="ECO:0000313" key="3">
    <source>
        <dbReference type="Proteomes" id="UP000030518"/>
    </source>
</evidence>
<gene>
    <name evidence="2" type="ORF">LF41_839</name>
</gene>
<evidence type="ECO:0000313" key="2">
    <source>
        <dbReference type="EMBL" id="KGQ20303.1"/>
    </source>
</evidence>
<accession>A0A0A2WKG0</accession>
<dbReference type="EMBL" id="JRKJ01000002">
    <property type="protein sequence ID" value="KGQ20303.1"/>
    <property type="molecule type" value="Genomic_DNA"/>
</dbReference>
<feature type="chain" id="PRO_5001996363" evidence="1">
    <location>
        <begin position="27"/>
        <end position="142"/>
    </location>
</feature>
<feature type="signal peptide" evidence="1">
    <location>
        <begin position="1"/>
        <end position="26"/>
    </location>
</feature>
<dbReference type="PATRIC" id="fig|1300345.3.peg.163"/>
<evidence type="ECO:0000256" key="1">
    <source>
        <dbReference type="SAM" id="SignalP"/>
    </source>
</evidence>
<dbReference type="AlphaFoldDB" id="A0A0A2WKG0"/>